<evidence type="ECO:0000256" key="6">
    <source>
        <dbReference type="RuleBase" id="RU000354"/>
    </source>
</evidence>
<dbReference type="InterPro" id="IPR017948">
    <property type="entry name" value="TGFb_CS"/>
</dbReference>
<name>A0A6I8TZ29_AEDAE</name>
<dbReference type="Pfam" id="PF00019">
    <property type="entry name" value="TGF_beta"/>
    <property type="match status" value="1"/>
</dbReference>
<reference evidence="8" key="2">
    <citation type="submission" date="2020-05" db="UniProtKB">
        <authorList>
            <consortium name="EnsemblMetazoa"/>
        </authorList>
    </citation>
    <scope>IDENTIFICATION</scope>
    <source>
        <strain evidence="8">LVP_AGWG</strain>
    </source>
</reference>
<evidence type="ECO:0000313" key="8">
    <source>
        <dbReference type="EnsemblMetazoa" id="AAEL021015-PA"/>
    </source>
</evidence>
<dbReference type="InParanoid" id="A0A6I8TZ29"/>
<keyword evidence="5" id="KW-1015">Disulfide bond</keyword>
<dbReference type="PROSITE" id="PS51362">
    <property type="entry name" value="TGF_BETA_2"/>
    <property type="match status" value="1"/>
</dbReference>
<gene>
    <name evidence="8" type="primary">110674289</name>
</gene>
<keyword evidence="4 6" id="KW-0339">Growth factor</keyword>
<dbReference type="InterPro" id="IPR029034">
    <property type="entry name" value="Cystine-knot_cytokine"/>
</dbReference>
<proteinExistence type="inferred from homology"/>
<dbReference type="GO" id="GO:0005125">
    <property type="term" value="F:cytokine activity"/>
    <property type="evidence" value="ECO:0007669"/>
    <property type="project" value="TreeGrafter"/>
</dbReference>
<organism evidence="8 9">
    <name type="scientific">Aedes aegypti</name>
    <name type="common">Yellowfever mosquito</name>
    <name type="synonym">Culex aegypti</name>
    <dbReference type="NCBI Taxonomy" id="7159"/>
    <lineage>
        <taxon>Eukaryota</taxon>
        <taxon>Metazoa</taxon>
        <taxon>Ecdysozoa</taxon>
        <taxon>Arthropoda</taxon>
        <taxon>Hexapoda</taxon>
        <taxon>Insecta</taxon>
        <taxon>Pterygota</taxon>
        <taxon>Neoptera</taxon>
        <taxon>Endopterygota</taxon>
        <taxon>Diptera</taxon>
        <taxon>Nematocera</taxon>
        <taxon>Culicoidea</taxon>
        <taxon>Culicidae</taxon>
        <taxon>Culicinae</taxon>
        <taxon>Aedini</taxon>
        <taxon>Aedes</taxon>
        <taxon>Stegomyia</taxon>
    </lineage>
</organism>
<dbReference type="GO" id="GO:0008083">
    <property type="term" value="F:growth factor activity"/>
    <property type="evidence" value="ECO:0007669"/>
    <property type="project" value="UniProtKB-KW"/>
</dbReference>
<evidence type="ECO:0000256" key="5">
    <source>
        <dbReference type="ARBA" id="ARBA00023157"/>
    </source>
</evidence>
<keyword evidence="9" id="KW-1185">Reference proteome</keyword>
<accession>A0A6I8TZ29</accession>
<evidence type="ECO:0000313" key="9">
    <source>
        <dbReference type="Proteomes" id="UP000008820"/>
    </source>
</evidence>
<protein>
    <recommendedName>
        <fullName evidence="7">TGF-beta family profile domain-containing protein</fullName>
    </recommendedName>
</protein>
<dbReference type="GO" id="GO:0005615">
    <property type="term" value="C:extracellular space"/>
    <property type="evidence" value="ECO:0007669"/>
    <property type="project" value="TreeGrafter"/>
</dbReference>
<feature type="domain" description="TGF-beta family profile" evidence="7">
    <location>
        <begin position="204"/>
        <end position="318"/>
    </location>
</feature>
<dbReference type="InterPro" id="IPR015615">
    <property type="entry name" value="TGF-beta-rel"/>
</dbReference>
<evidence type="ECO:0000256" key="1">
    <source>
        <dbReference type="ARBA" id="ARBA00004613"/>
    </source>
</evidence>
<evidence type="ECO:0000256" key="3">
    <source>
        <dbReference type="ARBA" id="ARBA00022525"/>
    </source>
</evidence>
<reference evidence="8 9" key="1">
    <citation type="submission" date="2017-06" db="EMBL/GenBank/DDBJ databases">
        <title>Aedes aegypti genome working group (AGWG) sequencing and assembly.</title>
        <authorList>
            <consortium name="Aedes aegypti Genome Working Group (AGWG)"/>
            <person name="Matthews B.J."/>
        </authorList>
    </citation>
    <scope>NUCLEOTIDE SEQUENCE [LARGE SCALE GENOMIC DNA]</scope>
    <source>
        <strain evidence="8 9">LVP_AGWG</strain>
    </source>
</reference>
<dbReference type="PANTHER" id="PTHR11848:SF309">
    <property type="entry name" value="INHIBIN BETA CHAIN"/>
    <property type="match status" value="1"/>
</dbReference>
<evidence type="ECO:0000256" key="2">
    <source>
        <dbReference type="ARBA" id="ARBA00006656"/>
    </source>
</evidence>
<dbReference type="SMART" id="SM00204">
    <property type="entry name" value="TGFB"/>
    <property type="match status" value="1"/>
</dbReference>
<dbReference type="SUPFAM" id="SSF57501">
    <property type="entry name" value="Cystine-knot cytokines"/>
    <property type="match status" value="1"/>
</dbReference>
<dbReference type="PANTHER" id="PTHR11848">
    <property type="entry name" value="TGF-BETA FAMILY"/>
    <property type="match status" value="1"/>
</dbReference>
<comment type="similarity">
    <text evidence="2 6">Belongs to the TGF-beta family.</text>
</comment>
<dbReference type="CDD" id="cd13752">
    <property type="entry name" value="TGF_beta_INHB"/>
    <property type="match status" value="1"/>
</dbReference>
<dbReference type="AlphaFoldDB" id="A0A6I8TZ29"/>
<dbReference type="EnsemblMetazoa" id="AAEL021015-RA">
    <property type="protein sequence ID" value="AAEL021015-PA"/>
    <property type="gene ID" value="AAEL021015"/>
</dbReference>
<dbReference type="Gene3D" id="2.60.120.970">
    <property type="match status" value="1"/>
</dbReference>
<dbReference type="Proteomes" id="UP000008820">
    <property type="component" value="Chromosome 1"/>
</dbReference>
<dbReference type="InterPro" id="IPR001839">
    <property type="entry name" value="TGF-b_C"/>
</dbReference>
<dbReference type="Gene3D" id="2.10.90.10">
    <property type="entry name" value="Cystine-knot cytokines"/>
    <property type="match status" value="1"/>
</dbReference>
<keyword evidence="3" id="KW-0964">Secreted</keyword>
<sequence length="318" mass="36675">SSCYVNVICITHIDESAVDQDPYFSCEAAPGHQFFVFPSLNSLPSTTHGIRIYNATLWIRLELKVKHADNYWASYGNKNLILWVFRLISGSKNVLNDEEEFTKHTAMVAKHTISVEKLGWQEIDVTNAVRAWHSEKTNDSLRLFVDCSGCGNKITIHLFDENQNKNKESVLKAQKINPKKKPENFIDYNRPYLYVSLATNHVKRLRRRALDCTGAPNEQCCKQKFYVDFKALKWDDWIIRPHGYFANYCKGSCLLPDKFSAEYQYVVDEYRRQGQLTGIHQCCAPTKYSPMSLIFYGPDSRVIKQDLSKMIVEECGCP</sequence>
<evidence type="ECO:0000259" key="7">
    <source>
        <dbReference type="PROSITE" id="PS51362"/>
    </source>
</evidence>
<evidence type="ECO:0000256" key="4">
    <source>
        <dbReference type="ARBA" id="ARBA00023030"/>
    </source>
</evidence>
<dbReference type="OrthoDB" id="6516235at2759"/>
<comment type="subcellular location">
    <subcellularLocation>
        <location evidence="1">Secreted</location>
    </subcellularLocation>
</comment>
<dbReference type="PROSITE" id="PS00250">
    <property type="entry name" value="TGF_BETA_1"/>
    <property type="match status" value="1"/>
</dbReference>